<dbReference type="Gene3D" id="3.30.70.100">
    <property type="match status" value="1"/>
</dbReference>
<sequence length="98" mass="11240">MIAHHVLFWLKADTTEAQKEAFLGGLKSLENIEVVKSFHVGTPAPIERAVVDTTYTFSLILFFEDLAAHDVYQVHAIHKAFLEEFRVFFEKVVIYDAQ</sequence>
<keyword evidence="3" id="KW-1185">Reference proteome</keyword>
<dbReference type="RefSeq" id="WP_097127619.1">
    <property type="nucleotide sequence ID" value="NZ_OCMT01000001.1"/>
</dbReference>
<dbReference type="SUPFAM" id="SSF54909">
    <property type="entry name" value="Dimeric alpha+beta barrel"/>
    <property type="match status" value="1"/>
</dbReference>
<dbReference type="AlphaFoldDB" id="A0A285ZP94"/>
<evidence type="ECO:0000313" key="2">
    <source>
        <dbReference type="EMBL" id="SOD11501.1"/>
    </source>
</evidence>
<dbReference type="SMART" id="SM00886">
    <property type="entry name" value="Dabb"/>
    <property type="match status" value="1"/>
</dbReference>
<dbReference type="Proteomes" id="UP000219281">
    <property type="component" value="Unassembled WGS sequence"/>
</dbReference>
<dbReference type="Pfam" id="PF07876">
    <property type="entry name" value="Dabb"/>
    <property type="match status" value="1"/>
</dbReference>
<protein>
    <submittedName>
        <fullName evidence="2">Stress responsive A/B Barrel Domain</fullName>
    </submittedName>
</protein>
<proteinExistence type="predicted"/>
<gene>
    <name evidence="2" type="ORF">SAMN06297358_0182</name>
</gene>
<accession>A0A285ZP94</accession>
<name>A0A285ZP94_9SPHI</name>
<dbReference type="OrthoDB" id="7189263at2"/>
<evidence type="ECO:0000259" key="1">
    <source>
        <dbReference type="PROSITE" id="PS51502"/>
    </source>
</evidence>
<dbReference type="PROSITE" id="PS51502">
    <property type="entry name" value="S_R_A_B_BARREL"/>
    <property type="match status" value="1"/>
</dbReference>
<reference evidence="3" key="1">
    <citation type="submission" date="2017-09" db="EMBL/GenBank/DDBJ databases">
        <authorList>
            <person name="Varghese N."/>
            <person name="Submissions S."/>
        </authorList>
    </citation>
    <scope>NUCLEOTIDE SEQUENCE [LARGE SCALE GENOMIC DNA]</scope>
    <source>
        <strain evidence="3">CGMCC 1.12803</strain>
    </source>
</reference>
<feature type="domain" description="Stress-response A/B barrel" evidence="1">
    <location>
        <begin position="2"/>
        <end position="97"/>
    </location>
</feature>
<dbReference type="InterPro" id="IPR013097">
    <property type="entry name" value="Dabb"/>
</dbReference>
<dbReference type="EMBL" id="OCMT01000001">
    <property type="protein sequence ID" value="SOD11501.1"/>
    <property type="molecule type" value="Genomic_DNA"/>
</dbReference>
<organism evidence="2 3">
    <name type="scientific">Pedobacter xixiisoli</name>
    <dbReference type="NCBI Taxonomy" id="1476464"/>
    <lineage>
        <taxon>Bacteria</taxon>
        <taxon>Pseudomonadati</taxon>
        <taxon>Bacteroidota</taxon>
        <taxon>Sphingobacteriia</taxon>
        <taxon>Sphingobacteriales</taxon>
        <taxon>Sphingobacteriaceae</taxon>
        <taxon>Pedobacter</taxon>
    </lineage>
</organism>
<dbReference type="InterPro" id="IPR011008">
    <property type="entry name" value="Dimeric_a/b-barrel"/>
</dbReference>
<evidence type="ECO:0000313" key="3">
    <source>
        <dbReference type="Proteomes" id="UP000219281"/>
    </source>
</evidence>